<evidence type="ECO:0000313" key="2">
    <source>
        <dbReference type="Proteomes" id="UP000509241"/>
    </source>
</evidence>
<keyword evidence="2" id="KW-1185">Reference proteome</keyword>
<sequence>MTLVDGIANSEEFRETLGAIGTVFKGDGGGLFAVVPSGLFDDGQLPDVNFDDVTVEGSNGSKVAVPHYRPRCLRGGVHILAREHIAAAWYDMSPEALEWEYTHRIQTNQPIPPLLADSVDDGKEGEKA</sequence>
<reference evidence="1 2" key="1">
    <citation type="submission" date="2020-07" db="EMBL/GenBank/DDBJ databases">
        <authorList>
            <person name="Cui H."/>
        </authorList>
    </citation>
    <scope>NUCLEOTIDE SEQUENCE [LARGE SCALE GENOMIC DNA]</scope>
    <source>
        <strain evidence="1 2">YPL8</strain>
    </source>
</reference>
<name>A0A7D5KD40_9EURY</name>
<dbReference type="AlphaFoldDB" id="A0A7D5KD40"/>
<evidence type="ECO:0000313" key="1">
    <source>
        <dbReference type="EMBL" id="QLG49096.1"/>
    </source>
</evidence>
<proteinExistence type="predicted"/>
<dbReference type="Proteomes" id="UP000509241">
    <property type="component" value="Chromosome"/>
</dbReference>
<gene>
    <name evidence="1" type="ORF">HYG82_09655</name>
</gene>
<accession>A0A7D5KD40</accession>
<dbReference type="GeneID" id="56033556"/>
<organism evidence="1 2">
    <name type="scientific">Natrinema halophilum</name>
    <dbReference type="NCBI Taxonomy" id="1699371"/>
    <lineage>
        <taxon>Archaea</taxon>
        <taxon>Methanobacteriati</taxon>
        <taxon>Methanobacteriota</taxon>
        <taxon>Stenosarchaea group</taxon>
        <taxon>Halobacteria</taxon>
        <taxon>Halobacteriales</taxon>
        <taxon>Natrialbaceae</taxon>
        <taxon>Natrinema</taxon>
    </lineage>
</organism>
<dbReference type="RefSeq" id="WP_179260831.1">
    <property type="nucleotide sequence ID" value="NZ_CP058601.1"/>
</dbReference>
<dbReference type="KEGG" id="haly:HYG82_09655"/>
<protein>
    <submittedName>
        <fullName evidence="1">Uncharacterized protein</fullName>
    </submittedName>
</protein>
<dbReference type="EMBL" id="CP058601">
    <property type="protein sequence ID" value="QLG49096.1"/>
    <property type="molecule type" value="Genomic_DNA"/>
</dbReference>